<evidence type="ECO:0000313" key="2">
    <source>
        <dbReference type="Proteomes" id="UP000799772"/>
    </source>
</evidence>
<comment type="caution">
    <text evidence="1">The sequence shown here is derived from an EMBL/GenBank/DDBJ whole genome shotgun (WGS) entry which is preliminary data.</text>
</comment>
<reference evidence="1" key="1">
    <citation type="journal article" date="2020" name="Stud. Mycol.">
        <title>101 Dothideomycetes genomes: a test case for predicting lifestyles and emergence of pathogens.</title>
        <authorList>
            <person name="Haridas S."/>
            <person name="Albert R."/>
            <person name="Binder M."/>
            <person name="Bloem J."/>
            <person name="Labutti K."/>
            <person name="Salamov A."/>
            <person name="Andreopoulos B."/>
            <person name="Baker S."/>
            <person name="Barry K."/>
            <person name="Bills G."/>
            <person name="Bluhm B."/>
            <person name="Cannon C."/>
            <person name="Castanera R."/>
            <person name="Culley D."/>
            <person name="Daum C."/>
            <person name="Ezra D."/>
            <person name="Gonzalez J."/>
            <person name="Henrissat B."/>
            <person name="Kuo A."/>
            <person name="Liang C."/>
            <person name="Lipzen A."/>
            <person name="Lutzoni F."/>
            <person name="Magnuson J."/>
            <person name="Mondo S."/>
            <person name="Nolan M."/>
            <person name="Ohm R."/>
            <person name="Pangilinan J."/>
            <person name="Park H.-J."/>
            <person name="Ramirez L."/>
            <person name="Alfaro M."/>
            <person name="Sun H."/>
            <person name="Tritt A."/>
            <person name="Yoshinaga Y."/>
            <person name="Zwiers L.-H."/>
            <person name="Turgeon B."/>
            <person name="Goodwin S."/>
            <person name="Spatafora J."/>
            <person name="Crous P."/>
            <person name="Grigoriev I."/>
        </authorList>
    </citation>
    <scope>NUCLEOTIDE SEQUENCE</scope>
    <source>
        <strain evidence="1">CBS 133067</strain>
    </source>
</reference>
<sequence length="154" mass="17231">MCRRDYGPGPDPQFKSAPPCPFHFGTTHCRLNGDTHRREGEKKNARAAAHYSAAVIRTPAQCHFFCMTRDETHCAPIWNALPYNGHAVTAGPGPRLRRSTVQKQSTPCPCRERLLQAAGIPCATPRADRTARWNARQMRLPWSRLFSSFGAGEE</sequence>
<evidence type="ECO:0000313" key="1">
    <source>
        <dbReference type="EMBL" id="KAF2098580.1"/>
    </source>
</evidence>
<proteinExistence type="predicted"/>
<gene>
    <name evidence="1" type="ORF">NA57DRAFT_56237</name>
</gene>
<organism evidence="1 2">
    <name type="scientific">Rhizodiscina lignyota</name>
    <dbReference type="NCBI Taxonomy" id="1504668"/>
    <lineage>
        <taxon>Eukaryota</taxon>
        <taxon>Fungi</taxon>
        <taxon>Dikarya</taxon>
        <taxon>Ascomycota</taxon>
        <taxon>Pezizomycotina</taxon>
        <taxon>Dothideomycetes</taxon>
        <taxon>Pleosporomycetidae</taxon>
        <taxon>Aulographales</taxon>
        <taxon>Rhizodiscinaceae</taxon>
        <taxon>Rhizodiscina</taxon>
    </lineage>
</organism>
<dbReference type="Proteomes" id="UP000799772">
    <property type="component" value="Unassembled WGS sequence"/>
</dbReference>
<name>A0A9P4IFY9_9PEZI</name>
<dbReference type="EMBL" id="ML978126">
    <property type="protein sequence ID" value="KAF2098580.1"/>
    <property type="molecule type" value="Genomic_DNA"/>
</dbReference>
<protein>
    <submittedName>
        <fullName evidence="1">Uncharacterized protein</fullName>
    </submittedName>
</protein>
<accession>A0A9P4IFY9</accession>
<dbReference type="AlphaFoldDB" id="A0A9P4IFY9"/>
<keyword evidence="2" id="KW-1185">Reference proteome</keyword>